<dbReference type="InterPro" id="IPR050155">
    <property type="entry name" value="HAD-like_hydrolase_sf"/>
</dbReference>
<dbReference type="PANTHER" id="PTHR43434">
    <property type="entry name" value="PHOSPHOGLYCOLATE PHOSPHATASE"/>
    <property type="match status" value="1"/>
</dbReference>
<dbReference type="SUPFAM" id="SSF56784">
    <property type="entry name" value="HAD-like"/>
    <property type="match status" value="1"/>
</dbReference>
<dbReference type="CDD" id="cd07505">
    <property type="entry name" value="HAD_BPGM-like"/>
    <property type="match status" value="1"/>
</dbReference>
<gene>
    <name evidence="1" type="ORF">ASILVAE211_24860</name>
</gene>
<dbReference type="PANTHER" id="PTHR43434:SF16">
    <property type="entry name" value="BLL8046 PROTEIN"/>
    <property type="match status" value="1"/>
</dbReference>
<dbReference type="Proteomes" id="UP000708298">
    <property type="component" value="Unassembled WGS sequence"/>
</dbReference>
<dbReference type="GO" id="GO:0008967">
    <property type="term" value="F:phosphoglycolate phosphatase activity"/>
    <property type="evidence" value="ECO:0007669"/>
    <property type="project" value="TreeGrafter"/>
</dbReference>
<dbReference type="InterPro" id="IPR006439">
    <property type="entry name" value="HAD-SF_hydro_IA"/>
</dbReference>
<reference evidence="1" key="1">
    <citation type="journal article" date="2021" name="Microorganisms">
        <title>Acidisoma silvae sp. nov. and Acidisomacellulosilytica sp. nov., Two Acidophilic Bacteria Isolated from Decaying Wood, Hydrolyzing Cellulose and Producing Poly-3-hydroxybutyrate.</title>
        <authorList>
            <person name="Mieszkin S."/>
            <person name="Pouder E."/>
            <person name="Uroz S."/>
            <person name="Simon-Colin C."/>
            <person name="Alain K."/>
        </authorList>
    </citation>
    <scope>NUCLEOTIDE SEQUENCE</scope>
    <source>
        <strain evidence="1">HW T2.11</strain>
    </source>
</reference>
<dbReference type="InterPro" id="IPR041492">
    <property type="entry name" value="HAD_2"/>
</dbReference>
<dbReference type="InterPro" id="IPR023214">
    <property type="entry name" value="HAD_sf"/>
</dbReference>
<dbReference type="Gene3D" id="3.40.50.1000">
    <property type="entry name" value="HAD superfamily/HAD-like"/>
    <property type="match status" value="1"/>
</dbReference>
<proteinExistence type="predicted"/>
<sequence length="131" mass="14238">MLPVFLNKDQQEDHGAALEEWRGNQFKTKYLSMVRPFSAVPDLLRRLGDAGVIVAVASSAKKSELDIYLDRANIQDLVNVSTCSEDAKHSKPAPDIFQVALKKLGIDARDAIAVGDTPYDAEAAGKAGIRL</sequence>
<dbReference type="GO" id="GO:0006281">
    <property type="term" value="P:DNA repair"/>
    <property type="evidence" value="ECO:0007669"/>
    <property type="project" value="TreeGrafter"/>
</dbReference>
<evidence type="ECO:0000313" key="2">
    <source>
        <dbReference type="Proteomes" id="UP000708298"/>
    </source>
</evidence>
<organism evidence="1 2">
    <name type="scientific">Acidisoma silvae</name>
    <dbReference type="NCBI Taxonomy" id="2802396"/>
    <lineage>
        <taxon>Bacteria</taxon>
        <taxon>Pseudomonadati</taxon>
        <taxon>Pseudomonadota</taxon>
        <taxon>Alphaproteobacteria</taxon>
        <taxon>Acetobacterales</taxon>
        <taxon>Acidocellaceae</taxon>
        <taxon>Acidisoma</taxon>
    </lineage>
</organism>
<dbReference type="Pfam" id="PF13419">
    <property type="entry name" value="HAD_2"/>
    <property type="match status" value="1"/>
</dbReference>
<comment type="caution">
    <text evidence="1">The sequence shown here is derived from an EMBL/GenBank/DDBJ whole genome shotgun (WGS) entry which is preliminary data.</text>
</comment>
<dbReference type="GO" id="GO:0005829">
    <property type="term" value="C:cytosol"/>
    <property type="evidence" value="ECO:0007669"/>
    <property type="project" value="TreeGrafter"/>
</dbReference>
<keyword evidence="2" id="KW-1185">Reference proteome</keyword>
<reference evidence="1" key="2">
    <citation type="submission" date="2021-01" db="EMBL/GenBank/DDBJ databases">
        <authorList>
            <person name="Mieszkin S."/>
            <person name="Pouder E."/>
            <person name="Alain K."/>
        </authorList>
    </citation>
    <scope>NUCLEOTIDE SEQUENCE</scope>
    <source>
        <strain evidence="1">HW T2.11</strain>
    </source>
</reference>
<accession>A0A964E1C6</accession>
<name>A0A964E1C6_9PROT</name>
<keyword evidence="1" id="KW-0378">Hydrolase</keyword>
<protein>
    <submittedName>
        <fullName evidence="1">HAD-IA family hydrolase</fullName>
    </submittedName>
</protein>
<dbReference type="InterPro" id="IPR036412">
    <property type="entry name" value="HAD-like_sf"/>
</dbReference>
<evidence type="ECO:0000313" key="1">
    <source>
        <dbReference type="EMBL" id="MCB8878430.1"/>
    </source>
</evidence>
<dbReference type="NCBIfam" id="TIGR01549">
    <property type="entry name" value="HAD-SF-IA-v1"/>
    <property type="match status" value="1"/>
</dbReference>
<dbReference type="NCBIfam" id="TIGR01509">
    <property type="entry name" value="HAD-SF-IA-v3"/>
    <property type="match status" value="1"/>
</dbReference>
<dbReference type="AlphaFoldDB" id="A0A964E1C6"/>
<dbReference type="EMBL" id="JAESVB010000035">
    <property type="protein sequence ID" value="MCB8878430.1"/>
    <property type="molecule type" value="Genomic_DNA"/>
</dbReference>